<dbReference type="AlphaFoldDB" id="B9SL73"/>
<organism evidence="2 3">
    <name type="scientific">Ricinus communis</name>
    <name type="common">Castor bean</name>
    <dbReference type="NCBI Taxonomy" id="3988"/>
    <lineage>
        <taxon>Eukaryota</taxon>
        <taxon>Viridiplantae</taxon>
        <taxon>Streptophyta</taxon>
        <taxon>Embryophyta</taxon>
        <taxon>Tracheophyta</taxon>
        <taxon>Spermatophyta</taxon>
        <taxon>Magnoliopsida</taxon>
        <taxon>eudicotyledons</taxon>
        <taxon>Gunneridae</taxon>
        <taxon>Pentapetalae</taxon>
        <taxon>rosids</taxon>
        <taxon>fabids</taxon>
        <taxon>Malpighiales</taxon>
        <taxon>Euphorbiaceae</taxon>
        <taxon>Acalyphoideae</taxon>
        <taxon>Acalypheae</taxon>
        <taxon>Ricinus</taxon>
    </lineage>
</organism>
<dbReference type="EMBL" id="EQ974011">
    <property type="protein sequence ID" value="EEF35656.1"/>
    <property type="molecule type" value="Genomic_DNA"/>
</dbReference>
<dbReference type="eggNOG" id="ENOG502SDEW">
    <property type="taxonomic scope" value="Eukaryota"/>
</dbReference>
<evidence type="ECO:0000256" key="1">
    <source>
        <dbReference type="SAM" id="SignalP"/>
    </source>
</evidence>
<dbReference type="InParanoid" id="B9SL73"/>
<proteinExistence type="predicted"/>
<protein>
    <submittedName>
        <fullName evidence="2">Uncharacterized protein</fullName>
    </submittedName>
</protein>
<keyword evidence="1" id="KW-0732">Signal</keyword>
<sequence length="117" mass="11998">MAQVSIFNVFALIAVMAALVVAVSAQEAPAPAPGMDAGAGFSLPVSGAVIGASLLVRSSITAPTDSTVKCQLQKLAYTAPSRPTSYQTYNPNPKRPIHTAHQISKALAVPDVANSHS</sequence>
<accession>B9SL73</accession>
<dbReference type="Proteomes" id="UP000008311">
    <property type="component" value="Unassembled WGS sequence"/>
</dbReference>
<gene>
    <name evidence="2" type="ORF">RCOM_0091380</name>
</gene>
<evidence type="ECO:0000313" key="2">
    <source>
        <dbReference type="EMBL" id="EEF35656.1"/>
    </source>
</evidence>
<keyword evidence="3" id="KW-1185">Reference proteome</keyword>
<feature type="chain" id="PRO_5002891523" evidence="1">
    <location>
        <begin position="26"/>
        <end position="117"/>
    </location>
</feature>
<dbReference type="PANTHER" id="PTHR33659">
    <property type="entry name" value="PROTEIN, PUTATIVE-RELATED-RELATED"/>
    <property type="match status" value="1"/>
</dbReference>
<evidence type="ECO:0000313" key="3">
    <source>
        <dbReference type="Proteomes" id="UP000008311"/>
    </source>
</evidence>
<name>B9SL73_RICCO</name>
<feature type="signal peptide" evidence="1">
    <location>
        <begin position="1"/>
        <end position="25"/>
    </location>
</feature>
<reference evidence="3" key="1">
    <citation type="journal article" date="2010" name="Nat. Biotechnol.">
        <title>Draft genome sequence of the oilseed species Ricinus communis.</title>
        <authorList>
            <person name="Chan A.P."/>
            <person name="Crabtree J."/>
            <person name="Zhao Q."/>
            <person name="Lorenzi H."/>
            <person name="Orvis J."/>
            <person name="Puiu D."/>
            <person name="Melake-Berhan A."/>
            <person name="Jones K.M."/>
            <person name="Redman J."/>
            <person name="Chen G."/>
            <person name="Cahoon E.B."/>
            <person name="Gedil M."/>
            <person name="Stanke M."/>
            <person name="Haas B.J."/>
            <person name="Wortman J.R."/>
            <person name="Fraser-Liggett C.M."/>
            <person name="Ravel J."/>
            <person name="Rabinowicz P.D."/>
        </authorList>
    </citation>
    <scope>NUCLEOTIDE SEQUENCE [LARGE SCALE GENOMIC DNA]</scope>
    <source>
        <strain evidence="3">cv. Hale</strain>
    </source>
</reference>
<dbReference type="PANTHER" id="PTHR33659:SF11">
    <property type="entry name" value="TRANSMEMBRANE PROTEIN"/>
    <property type="match status" value="1"/>
</dbReference>